<name>A0ABX1F7U9_9PROT</name>
<evidence type="ECO:0000256" key="1">
    <source>
        <dbReference type="ARBA" id="ARBA00006056"/>
    </source>
</evidence>
<protein>
    <submittedName>
        <fullName evidence="3">Ldh family oxidoreductase</fullName>
    </submittedName>
</protein>
<dbReference type="InterPro" id="IPR003767">
    <property type="entry name" value="Malate/L-lactate_DH-like"/>
</dbReference>
<dbReference type="Proteomes" id="UP000765160">
    <property type="component" value="Unassembled WGS sequence"/>
</dbReference>
<comment type="similarity">
    <text evidence="1">Belongs to the LDH2/MDH2 oxidoreductase family.</text>
</comment>
<dbReference type="InterPro" id="IPR043143">
    <property type="entry name" value="Mal/L-sulf/L-lact_DH-like_NADP"/>
</dbReference>
<evidence type="ECO:0000313" key="4">
    <source>
        <dbReference type="Proteomes" id="UP000765160"/>
    </source>
</evidence>
<dbReference type="InterPro" id="IPR043144">
    <property type="entry name" value="Mal/L-sulf/L-lact_DH-like_ah"/>
</dbReference>
<dbReference type="PANTHER" id="PTHR11091">
    <property type="entry name" value="OXIDOREDUCTASE-RELATED"/>
    <property type="match status" value="1"/>
</dbReference>
<keyword evidence="2" id="KW-0560">Oxidoreductase</keyword>
<dbReference type="Gene3D" id="1.10.1530.10">
    <property type="match status" value="1"/>
</dbReference>
<dbReference type="SUPFAM" id="SSF89733">
    <property type="entry name" value="L-sulfolactate dehydrogenase-like"/>
    <property type="match status" value="1"/>
</dbReference>
<evidence type="ECO:0000313" key="3">
    <source>
        <dbReference type="EMBL" id="NKE48299.1"/>
    </source>
</evidence>
<sequence length="347" mass="36679">MRIEPARLRDVVGRMYTAAGLPPADAALVAHSLVQADLWGHSSHGVMRAPWYLDRVRAGMMQAVTQAEWLVDAGAIAVLHGHDGVGQVIAQQAMRHAIRAAKAHGVGIVSVRESNHHGALGYFTRMAAAEGCIGMLVANGSPAMAPWGGRVKVVGNNPWSICAPAGRHAPMMLDIANTSVARGKIFLARQKGQPIPDSWALDETGARTTDPVAALADVIQPMAEHKGYAISAMMDVLAGALSGSGMLTEVNGPYQASKRSRSGHFVMALNIAAFGPLAVFEARIEAMIAELKATPLAPGFEQILYPGEFEAVNEARHAAEGLDLPEQTVLDLRKAAADWGVTAEELA</sequence>
<comment type="caution">
    <text evidence="3">The sequence shown here is derived from an EMBL/GenBank/DDBJ whole genome shotgun (WGS) entry which is preliminary data.</text>
</comment>
<dbReference type="RefSeq" id="WP_168054556.1">
    <property type="nucleotide sequence ID" value="NZ_JAATJR010000009.1"/>
</dbReference>
<organism evidence="3 4">
    <name type="scientific">Falsiroseomonas frigidaquae</name>
    <dbReference type="NCBI Taxonomy" id="487318"/>
    <lineage>
        <taxon>Bacteria</taxon>
        <taxon>Pseudomonadati</taxon>
        <taxon>Pseudomonadota</taxon>
        <taxon>Alphaproteobacteria</taxon>
        <taxon>Acetobacterales</taxon>
        <taxon>Roseomonadaceae</taxon>
        <taxon>Falsiroseomonas</taxon>
    </lineage>
</organism>
<dbReference type="InterPro" id="IPR036111">
    <property type="entry name" value="Mal/L-sulfo/L-lacto_DH-like_sf"/>
</dbReference>
<proteinExistence type="inferred from homology"/>
<reference evidence="3 4" key="1">
    <citation type="submission" date="2020-03" db="EMBL/GenBank/DDBJ databases">
        <title>Roseomonas selenitidurans sp. nov. isolated from soil.</title>
        <authorList>
            <person name="Liu H."/>
        </authorList>
    </citation>
    <scope>NUCLEOTIDE SEQUENCE [LARGE SCALE GENOMIC DNA]</scope>
    <source>
        <strain evidence="3 4">JCM 15073</strain>
    </source>
</reference>
<accession>A0ABX1F7U9</accession>
<keyword evidence="4" id="KW-1185">Reference proteome</keyword>
<evidence type="ECO:0000256" key="2">
    <source>
        <dbReference type="ARBA" id="ARBA00023002"/>
    </source>
</evidence>
<dbReference type="Pfam" id="PF02615">
    <property type="entry name" value="Ldh_2"/>
    <property type="match status" value="1"/>
</dbReference>
<gene>
    <name evidence="3" type="ORF">HB662_26215</name>
</gene>
<dbReference type="PANTHER" id="PTHR11091:SF0">
    <property type="entry name" value="MALATE DEHYDROGENASE"/>
    <property type="match status" value="1"/>
</dbReference>
<dbReference type="Gene3D" id="3.30.1370.60">
    <property type="entry name" value="Hypothetical oxidoreductase yiak, domain 2"/>
    <property type="match status" value="1"/>
</dbReference>
<dbReference type="EMBL" id="JAAVTX010000009">
    <property type="protein sequence ID" value="NKE48299.1"/>
    <property type="molecule type" value="Genomic_DNA"/>
</dbReference>